<dbReference type="EMBL" id="KY404638">
    <property type="protein sequence ID" value="ARB50889.1"/>
    <property type="molecule type" value="Genomic_DNA"/>
</dbReference>
<sequence>MHRHRKGCGAPNTDAKANKIAKLILLLCAYDSESQRFCESSQTESNLKLDTNGHKLMANLLNLCPQPDISSPTTAEIHSKLVALLAQVKSKTTDVYLGHFSKTGCDGTDTNGVCVMYAANTKTAQGKFTKIQWIKELQQAAKLQQQHEEAQSELKELEAQLETARKLAYSLLPLADAELADLSEVTRVENKATNTGKKEAQSKCNYGKKKVQRDAKPLVVIMILRTTSANLKEKQKTQQQEQQEQQ</sequence>
<comment type="subcellular location">
    <subcellularLocation>
        <location evidence="2">Cell membrane</location>
        <topology evidence="2">Lipid-anchor</topology>
        <topology evidence="2">GPI-anchor</topology>
    </subcellularLocation>
</comment>
<feature type="coiled-coil region" evidence="9">
    <location>
        <begin position="140"/>
        <end position="167"/>
    </location>
</feature>
<feature type="domain" description="Trypanosome variant surface glycoprotein B-type N-terminal" evidence="10">
    <location>
        <begin position="4"/>
        <end position="162"/>
    </location>
</feature>
<dbReference type="Pfam" id="PF13206">
    <property type="entry name" value="VSG_B"/>
    <property type="match status" value="1"/>
</dbReference>
<dbReference type="AlphaFoldDB" id="A0A1V0FYH6"/>
<keyword evidence="3" id="KW-1003">Cell membrane</keyword>
<organism evidence="11">
    <name type="scientific">Trypanosoma brucei</name>
    <dbReference type="NCBI Taxonomy" id="5691"/>
    <lineage>
        <taxon>Eukaryota</taxon>
        <taxon>Discoba</taxon>
        <taxon>Euglenozoa</taxon>
        <taxon>Kinetoplastea</taxon>
        <taxon>Metakinetoplastina</taxon>
        <taxon>Trypanosomatida</taxon>
        <taxon>Trypanosomatidae</taxon>
        <taxon>Trypanosoma</taxon>
    </lineage>
</organism>
<protein>
    <submittedName>
        <fullName evidence="11">Variant surface glycoprotein</fullName>
    </submittedName>
</protein>
<evidence type="ECO:0000259" key="10">
    <source>
        <dbReference type="Pfam" id="PF13206"/>
    </source>
</evidence>
<evidence type="ECO:0000256" key="2">
    <source>
        <dbReference type="ARBA" id="ARBA00004609"/>
    </source>
</evidence>
<evidence type="ECO:0000256" key="1">
    <source>
        <dbReference type="ARBA" id="ARBA00002523"/>
    </source>
</evidence>
<dbReference type="VEuPathDB" id="TriTrypDB:Tb427_000401400"/>
<reference evidence="11" key="1">
    <citation type="submission" date="2016-12" db="EMBL/GenBank/DDBJ databases">
        <title>Extending the VSGnome of Trypanosoma brucei strain TREU927.</title>
        <authorList>
            <person name="Cross G.A."/>
        </authorList>
    </citation>
    <scope>NUCLEOTIDE SEQUENCE</scope>
    <source>
        <strain evidence="11">Tb927.99.2008</strain>
    </source>
</reference>
<keyword evidence="5" id="KW-0732">Signal</keyword>
<comment type="function">
    <text evidence="1">VSG forms a coat on the surface of the parasite. The trypanosome evades the immune response of the host by expressing a series of antigenically distinct VSGs from an estimated 1000 VSG genes.</text>
</comment>
<evidence type="ECO:0000256" key="7">
    <source>
        <dbReference type="ARBA" id="ARBA00023180"/>
    </source>
</evidence>
<keyword evidence="7" id="KW-0325">Glycoprotein</keyword>
<dbReference type="InterPro" id="IPR025932">
    <property type="entry name" value="Trypano_VSG_B_N_dom"/>
</dbReference>
<proteinExistence type="predicted"/>
<dbReference type="GO" id="GO:0098552">
    <property type="term" value="C:side of membrane"/>
    <property type="evidence" value="ECO:0007669"/>
    <property type="project" value="UniProtKB-KW"/>
</dbReference>
<evidence type="ECO:0000313" key="11">
    <source>
        <dbReference type="EMBL" id="ARB50889.1"/>
    </source>
</evidence>
<dbReference type="GO" id="GO:0005886">
    <property type="term" value="C:plasma membrane"/>
    <property type="evidence" value="ECO:0007669"/>
    <property type="project" value="UniProtKB-SubCell"/>
</dbReference>
<keyword evidence="6" id="KW-0472">Membrane</keyword>
<accession>A0A1V0FYH6</accession>
<keyword evidence="8" id="KW-0449">Lipoprotein</keyword>
<evidence type="ECO:0000256" key="5">
    <source>
        <dbReference type="ARBA" id="ARBA00022729"/>
    </source>
</evidence>
<keyword evidence="9" id="KW-0175">Coiled coil</keyword>
<name>A0A1V0FYH6_9TRYP</name>
<evidence type="ECO:0000256" key="9">
    <source>
        <dbReference type="SAM" id="Coils"/>
    </source>
</evidence>
<evidence type="ECO:0000256" key="6">
    <source>
        <dbReference type="ARBA" id="ARBA00023136"/>
    </source>
</evidence>
<evidence type="ECO:0000256" key="4">
    <source>
        <dbReference type="ARBA" id="ARBA00022622"/>
    </source>
</evidence>
<evidence type="ECO:0000256" key="3">
    <source>
        <dbReference type="ARBA" id="ARBA00022475"/>
    </source>
</evidence>
<keyword evidence="4" id="KW-0336">GPI-anchor</keyword>
<evidence type="ECO:0000256" key="8">
    <source>
        <dbReference type="ARBA" id="ARBA00023288"/>
    </source>
</evidence>